<protein>
    <submittedName>
        <fullName evidence="2 4">Uncharacterized protein</fullName>
    </submittedName>
</protein>
<keyword evidence="3" id="KW-1185">Reference proteome</keyword>
<evidence type="ECO:0000313" key="2">
    <source>
        <dbReference type="EMBL" id="VDO36691.1"/>
    </source>
</evidence>
<dbReference type="AlphaFoldDB" id="A0A183H7M5"/>
<feature type="compositionally biased region" description="Low complexity" evidence="1">
    <location>
        <begin position="64"/>
        <end position="73"/>
    </location>
</feature>
<dbReference type="EMBL" id="UZAJ01002336">
    <property type="protein sequence ID" value="VDO36691.1"/>
    <property type="molecule type" value="Genomic_DNA"/>
</dbReference>
<reference evidence="4" key="1">
    <citation type="submission" date="2016-06" db="UniProtKB">
        <authorList>
            <consortium name="WormBaseParasite"/>
        </authorList>
    </citation>
    <scope>IDENTIFICATION</scope>
</reference>
<feature type="compositionally biased region" description="Polar residues" evidence="1">
    <location>
        <begin position="15"/>
        <end position="53"/>
    </location>
</feature>
<accession>A0A183H7M5</accession>
<evidence type="ECO:0000256" key="1">
    <source>
        <dbReference type="SAM" id="MobiDB-lite"/>
    </source>
</evidence>
<evidence type="ECO:0000313" key="3">
    <source>
        <dbReference type="Proteomes" id="UP000267606"/>
    </source>
</evidence>
<dbReference type="STRING" id="387005.A0A183H7M5"/>
<proteinExistence type="predicted"/>
<dbReference type="WBParaSite" id="OFLC_0000348601-mRNA-1">
    <property type="protein sequence ID" value="OFLC_0000348601-mRNA-1"/>
    <property type="gene ID" value="OFLC_0000348601"/>
</dbReference>
<gene>
    <name evidence="2" type="ORF">OFLC_LOCUS3487</name>
</gene>
<reference evidence="2 3" key="2">
    <citation type="submission" date="2018-11" db="EMBL/GenBank/DDBJ databases">
        <authorList>
            <consortium name="Pathogen Informatics"/>
        </authorList>
    </citation>
    <scope>NUCLEOTIDE SEQUENCE [LARGE SCALE GENOMIC DNA]</scope>
</reference>
<evidence type="ECO:0000313" key="4">
    <source>
        <dbReference type="WBParaSite" id="OFLC_0000348601-mRNA-1"/>
    </source>
</evidence>
<sequence length="73" mass="7835">MIVAQMNVHEPPVSGHQSSLTATSTYADDSLMSSTTASQTHRGMTQSQSSSGLKSRLFNALGLQQQQQQSPQI</sequence>
<dbReference type="Proteomes" id="UP000267606">
    <property type="component" value="Unassembled WGS sequence"/>
</dbReference>
<organism evidence="4">
    <name type="scientific">Onchocerca flexuosa</name>
    <dbReference type="NCBI Taxonomy" id="387005"/>
    <lineage>
        <taxon>Eukaryota</taxon>
        <taxon>Metazoa</taxon>
        <taxon>Ecdysozoa</taxon>
        <taxon>Nematoda</taxon>
        <taxon>Chromadorea</taxon>
        <taxon>Rhabditida</taxon>
        <taxon>Spirurina</taxon>
        <taxon>Spiruromorpha</taxon>
        <taxon>Filarioidea</taxon>
        <taxon>Onchocercidae</taxon>
        <taxon>Onchocerca</taxon>
    </lineage>
</organism>
<name>A0A183H7M5_9BILA</name>
<feature type="region of interest" description="Disordered" evidence="1">
    <location>
        <begin position="1"/>
        <end position="73"/>
    </location>
</feature>